<dbReference type="AlphaFoldDB" id="A0A0F5Q3Y2"/>
<gene>
    <name evidence="1" type="ORF">WH87_16445</name>
</gene>
<dbReference type="OrthoDB" id="7180789at2"/>
<organism evidence="1 2">
    <name type="scientific">Devosia epidermidihirudinis</name>
    <dbReference type="NCBI Taxonomy" id="1293439"/>
    <lineage>
        <taxon>Bacteria</taxon>
        <taxon>Pseudomonadati</taxon>
        <taxon>Pseudomonadota</taxon>
        <taxon>Alphaproteobacteria</taxon>
        <taxon>Hyphomicrobiales</taxon>
        <taxon>Devosiaceae</taxon>
        <taxon>Devosia</taxon>
    </lineage>
</organism>
<keyword evidence="2" id="KW-1185">Reference proteome</keyword>
<protein>
    <recommendedName>
        <fullName evidence="3">DUF1217 domain-containing protein</fullName>
    </recommendedName>
</protein>
<proteinExistence type="predicted"/>
<sequence>MVGINTAYSTNYVNHSTAYAARNTSDSPAAPATGSSDSAATNVTLSDAAKAAISVKDFATVVTEALAKLKTLLTEAERTSPLEGGKLALNLGSLDARELYAMSTDKAFSADELKAADLEMQRRFEAALAGPAAVAKVSGNYLGLYKAAAEYLDSLGSEEKAGADWIAGRAAVTEGLKQLQADPKTLPKTSSDDPVALYLALAAAGQTTQPTSITDVATSTRKTLDKLYADAIANGKAPTFNKQTTVGTFIDMSKLDSRSLSSIVLDTTNQFSPEEVRTAKSTLHGKSGAALLAGFNSAAKSSDPSAFSQNIISLFASLSPEERQAAGWTDKFYQAAVESYQSTNKLTQMFAEAGGETTGFMSWMGK</sequence>
<comment type="caution">
    <text evidence="1">The sequence shown here is derived from an EMBL/GenBank/DDBJ whole genome shotgun (WGS) entry which is preliminary data.</text>
</comment>
<dbReference type="RefSeq" id="WP_046140474.1">
    <property type="nucleotide sequence ID" value="NZ_LANJ01000045.1"/>
</dbReference>
<dbReference type="Proteomes" id="UP000033411">
    <property type="component" value="Unassembled WGS sequence"/>
</dbReference>
<reference evidence="1 2" key="1">
    <citation type="submission" date="2015-03" db="EMBL/GenBank/DDBJ databases">
        <authorList>
            <person name="Lepp D."/>
            <person name="Hassan Y.I."/>
            <person name="Li X.-Z."/>
            <person name="Zhou T."/>
        </authorList>
    </citation>
    <scope>NUCLEOTIDE SEQUENCE [LARGE SCALE GENOMIC DNA]</scope>
    <source>
        <strain evidence="1 2">E84</strain>
    </source>
</reference>
<evidence type="ECO:0000313" key="1">
    <source>
        <dbReference type="EMBL" id="KKC35628.1"/>
    </source>
</evidence>
<dbReference type="EMBL" id="LANJ01000045">
    <property type="protein sequence ID" value="KKC35628.1"/>
    <property type="molecule type" value="Genomic_DNA"/>
</dbReference>
<name>A0A0F5Q3Y2_9HYPH</name>
<accession>A0A0F5Q3Y2</accession>
<dbReference type="PATRIC" id="fig|1293439.3.peg.3357"/>
<dbReference type="STRING" id="1293439.WH87_16445"/>
<evidence type="ECO:0000313" key="2">
    <source>
        <dbReference type="Proteomes" id="UP000033411"/>
    </source>
</evidence>
<evidence type="ECO:0008006" key="3">
    <source>
        <dbReference type="Google" id="ProtNLM"/>
    </source>
</evidence>